<protein>
    <recommendedName>
        <fullName evidence="5">Autophagy-related protein 28</fullName>
    </recommendedName>
</protein>
<dbReference type="EMBL" id="JAANBB010000821">
    <property type="protein sequence ID" value="KAF7533558.1"/>
    <property type="molecule type" value="Genomic_DNA"/>
</dbReference>
<feature type="coiled-coil region" evidence="1">
    <location>
        <begin position="315"/>
        <end position="342"/>
    </location>
</feature>
<dbReference type="OrthoDB" id="5342758at2759"/>
<evidence type="ECO:0000256" key="2">
    <source>
        <dbReference type="SAM" id="MobiDB-lite"/>
    </source>
</evidence>
<feature type="compositionally biased region" description="Basic and acidic residues" evidence="2">
    <location>
        <begin position="609"/>
        <end position="620"/>
    </location>
</feature>
<feature type="compositionally biased region" description="Basic and acidic residues" evidence="2">
    <location>
        <begin position="567"/>
        <end position="595"/>
    </location>
</feature>
<evidence type="ECO:0008006" key="5">
    <source>
        <dbReference type="Google" id="ProtNLM"/>
    </source>
</evidence>
<dbReference type="Proteomes" id="UP000722485">
    <property type="component" value="Unassembled WGS sequence"/>
</dbReference>
<reference evidence="3" key="1">
    <citation type="submission" date="2020-03" db="EMBL/GenBank/DDBJ databases">
        <title>Draft Genome Sequence of Cylindrodendrum hubeiense.</title>
        <authorList>
            <person name="Buettner E."/>
            <person name="Kellner H."/>
        </authorList>
    </citation>
    <scope>NUCLEOTIDE SEQUENCE</scope>
    <source>
        <strain evidence="3">IHI 201604</strain>
    </source>
</reference>
<dbReference type="AlphaFoldDB" id="A0A9P5L871"/>
<keyword evidence="1" id="KW-0175">Coiled coil</keyword>
<feature type="region of interest" description="Disordered" evidence="2">
    <location>
        <begin position="567"/>
        <end position="652"/>
    </location>
</feature>
<feature type="region of interest" description="Disordered" evidence="2">
    <location>
        <begin position="18"/>
        <end position="122"/>
    </location>
</feature>
<gene>
    <name evidence="3" type="ORF">G7Z17_g13493</name>
</gene>
<evidence type="ECO:0000313" key="4">
    <source>
        <dbReference type="Proteomes" id="UP000722485"/>
    </source>
</evidence>
<evidence type="ECO:0000256" key="1">
    <source>
        <dbReference type="SAM" id="Coils"/>
    </source>
</evidence>
<feature type="compositionally biased region" description="Basic and acidic residues" evidence="2">
    <location>
        <begin position="190"/>
        <end position="200"/>
    </location>
</feature>
<evidence type="ECO:0000313" key="3">
    <source>
        <dbReference type="EMBL" id="KAF7533558.1"/>
    </source>
</evidence>
<comment type="caution">
    <text evidence="3">The sequence shown here is derived from an EMBL/GenBank/DDBJ whole genome shotgun (WGS) entry which is preliminary data.</text>
</comment>
<organism evidence="3 4">
    <name type="scientific">Cylindrodendrum hubeiense</name>
    <dbReference type="NCBI Taxonomy" id="595255"/>
    <lineage>
        <taxon>Eukaryota</taxon>
        <taxon>Fungi</taxon>
        <taxon>Dikarya</taxon>
        <taxon>Ascomycota</taxon>
        <taxon>Pezizomycotina</taxon>
        <taxon>Sordariomycetes</taxon>
        <taxon>Hypocreomycetidae</taxon>
        <taxon>Hypocreales</taxon>
        <taxon>Nectriaceae</taxon>
        <taxon>Cylindrodendrum</taxon>
    </lineage>
</organism>
<keyword evidence="4" id="KW-1185">Reference proteome</keyword>
<proteinExistence type="predicted"/>
<feature type="compositionally biased region" description="Polar residues" evidence="2">
    <location>
        <begin position="102"/>
        <end position="122"/>
    </location>
</feature>
<name>A0A9P5L871_9HYPO</name>
<sequence length="652" mass="72952">MTSQSLLDRISTTRNRLPILPLHNRATRPPSEYPLDELEPRPDETIADLEPPRPRLRRPAAQAASTRLPSPPASWDRKMRSPGSPSRTRQKPIFSQPPPPIASSTLISKQNSRHSLPSNYTESLPGNGLLAASRQGFESTFLHQKPHEGAYRPDSVWRSLHRRERALERDIQQLLDLQASGLLAGSGDSVSDRDLERDSDTGGESTFYSAATSKSRMASSLYISPRSTPDGNVIPVRQPAARKPLGLQSARAGLRRSMAALSELKAEEDVHLDTALAQRKDALAYLDTMSARRDGIYAELHTLEEDDQEPLGQELRELGAENASLDEEIRLMEEKLVGMRNRRRWVRDKMDDVKNRRESGLSGYRAAGRDIDTEVRELLRRPPITPLDPQVVKQSAIIGSGSDIESPGGLDFLQMRPERRTAEMARTWWEGEIAILERRKAQILDDRDALVEGARVWSEVTKFVADFESTLRKLIKSGLHHGDEDEVTSSQEAIDGQLARMDSVVQELEQRLQLAEEKHWNLLICAIGAELEAFVEAQGLLNATFGAPEEQPELLTGSSHSTILKDRTADVPSHEHENKHENEHEDEHEHKHHDDESDNEVPADLLVSRFEDHGHDDEPPSPRPAGDVHSQGDGEPDDVPPEFLAEHGSHMD</sequence>
<feature type="region of interest" description="Disordered" evidence="2">
    <location>
        <begin position="183"/>
        <end position="210"/>
    </location>
</feature>
<accession>A0A9P5L871</accession>